<dbReference type="SUPFAM" id="SSF53067">
    <property type="entry name" value="Actin-like ATPase domain"/>
    <property type="match status" value="2"/>
</dbReference>
<dbReference type="CDD" id="cd07770">
    <property type="entry name" value="ASKHA_NBD_FGGY_GntK"/>
    <property type="match status" value="1"/>
</dbReference>
<evidence type="ECO:0000256" key="1">
    <source>
        <dbReference type="ARBA" id="ARBA00009156"/>
    </source>
</evidence>
<dbReference type="InterPro" id="IPR018484">
    <property type="entry name" value="FGGY_N"/>
</dbReference>
<dbReference type="Pfam" id="PF00370">
    <property type="entry name" value="FGGY_N"/>
    <property type="match status" value="1"/>
</dbReference>
<evidence type="ECO:0000256" key="2">
    <source>
        <dbReference type="ARBA" id="ARBA00022679"/>
    </source>
</evidence>
<feature type="domain" description="Carbohydrate kinase FGGY C-terminal" evidence="5">
    <location>
        <begin position="305"/>
        <end position="457"/>
    </location>
</feature>
<evidence type="ECO:0000259" key="5">
    <source>
        <dbReference type="Pfam" id="PF02782"/>
    </source>
</evidence>
<evidence type="ECO:0000313" key="6">
    <source>
        <dbReference type="EMBL" id="MFC0673635.1"/>
    </source>
</evidence>
<dbReference type="Pfam" id="PF02782">
    <property type="entry name" value="FGGY_C"/>
    <property type="match status" value="1"/>
</dbReference>
<dbReference type="InterPro" id="IPR018485">
    <property type="entry name" value="FGGY_C"/>
</dbReference>
<protein>
    <submittedName>
        <fullName evidence="6">Gluconokinase</fullName>
        <ecNumber evidence="6">2.7.1.12</ecNumber>
    </submittedName>
</protein>
<evidence type="ECO:0000313" key="7">
    <source>
        <dbReference type="Proteomes" id="UP001589793"/>
    </source>
</evidence>
<dbReference type="EMBL" id="JBHLSV010000006">
    <property type="protein sequence ID" value="MFC0673635.1"/>
    <property type="molecule type" value="Genomic_DNA"/>
</dbReference>
<sequence>MTPRFHTPAEEAVSPLVIGLDVGSGGSRAALYDASGREVGARRHKVPHQFTTAPDGTSTIDADQIVEELRTGIRAVLARPAPGPILGIGIDTFASSLVVVDAAGQAITPCITYADSRSHAQVAVLRDRLDTAALHDRTGARIASSYLAPRLLWLREEHPDILGRAHRVMALGEYVALKLLGTPALGTASAAWAGMIDRRTGAYVPELLEATGTDPELLGAPLDPSATVPLAGSSLAARHPELAEAVWVPVIGDGLAANIGIDATGTGTWGISTATSGAIRQLLDTGAAQTDRLPSGLWAYRVDARRTLVGSAMSDCGRMLDWVRTQTAVPEALAELDTQTLLSAPPSASTPLVVPFLSGERGTKWRDGARALVAGVSASTTAPDLLRGALEGLALSFLRIADQLREISGEPERIVLSGGMTETVPAWLHLLADALNRPIDHVAISRSTMRGTALLALEQVAPDAERAPAPVLRRIEPVPGNAEHYRERLARFEALADLA</sequence>
<keyword evidence="3" id="KW-0418">Kinase</keyword>
<organism evidence="6 7">
    <name type="scientific">Brachybacterium hainanense</name>
    <dbReference type="NCBI Taxonomy" id="1541174"/>
    <lineage>
        <taxon>Bacteria</taxon>
        <taxon>Bacillati</taxon>
        <taxon>Actinomycetota</taxon>
        <taxon>Actinomycetes</taxon>
        <taxon>Micrococcales</taxon>
        <taxon>Dermabacteraceae</taxon>
        <taxon>Brachybacterium</taxon>
    </lineage>
</organism>
<dbReference type="InterPro" id="IPR050406">
    <property type="entry name" value="FGGY_Carb_Kinase"/>
</dbReference>
<dbReference type="InterPro" id="IPR000577">
    <property type="entry name" value="Carb_kinase_FGGY"/>
</dbReference>
<evidence type="ECO:0000259" key="4">
    <source>
        <dbReference type="Pfam" id="PF00370"/>
    </source>
</evidence>
<dbReference type="RefSeq" id="WP_376979362.1">
    <property type="nucleotide sequence ID" value="NZ_JBHLSV010000006.1"/>
</dbReference>
<dbReference type="PANTHER" id="PTHR43095:SF2">
    <property type="entry name" value="GLUCONOKINASE"/>
    <property type="match status" value="1"/>
</dbReference>
<dbReference type="Gene3D" id="3.30.420.40">
    <property type="match status" value="2"/>
</dbReference>
<dbReference type="GO" id="GO:0046316">
    <property type="term" value="F:gluconokinase activity"/>
    <property type="evidence" value="ECO:0007669"/>
    <property type="project" value="UniProtKB-EC"/>
</dbReference>
<dbReference type="EC" id="2.7.1.12" evidence="6"/>
<keyword evidence="7" id="KW-1185">Reference proteome</keyword>
<evidence type="ECO:0000256" key="3">
    <source>
        <dbReference type="ARBA" id="ARBA00022777"/>
    </source>
</evidence>
<dbReference type="InterPro" id="IPR043129">
    <property type="entry name" value="ATPase_NBD"/>
</dbReference>
<accession>A0ABV6R9G7</accession>
<name>A0ABV6R9G7_9MICO</name>
<keyword evidence="2 6" id="KW-0808">Transferase</keyword>
<dbReference type="Proteomes" id="UP001589793">
    <property type="component" value="Unassembled WGS sequence"/>
</dbReference>
<comment type="caution">
    <text evidence="6">The sequence shown here is derived from an EMBL/GenBank/DDBJ whole genome shotgun (WGS) entry which is preliminary data.</text>
</comment>
<proteinExistence type="inferred from homology"/>
<dbReference type="PIRSF" id="PIRSF000538">
    <property type="entry name" value="GlpK"/>
    <property type="match status" value="1"/>
</dbReference>
<comment type="similarity">
    <text evidence="1">Belongs to the FGGY kinase family.</text>
</comment>
<gene>
    <name evidence="6" type="ORF">ACFFF6_06680</name>
</gene>
<dbReference type="PANTHER" id="PTHR43095">
    <property type="entry name" value="SUGAR KINASE"/>
    <property type="match status" value="1"/>
</dbReference>
<reference evidence="6 7" key="1">
    <citation type="submission" date="2024-09" db="EMBL/GenBank/DDBJ databases">
        <authorList>
            <person name="Sun Q."/>
            <person name="Mori K."/>
        </authorList>
    </citation>
    <scope>NUCLEOTIDE SEQUENCE [LARGE SCALE GENOMIC DNA]</scope>
    <source>
        <strain evidence="6 7">CICC 10874</strain>
    </source>
</reference>
<feature type="domain" description="Carbohydrate kinase FGGY N-terminal" evidence="4">
    <location>
        <begin position="17"/>
        <end position="220"/>
    </location>
</feature>